<dbReference type="Proteomes" id="UP001157006">
    <property type="component" value="Chromosome 4"/>
</dbReference>
<feature type="region of interest" description="Disordered" evidence="1">
    <location>
        <begin position="120"/>
        <end position="165"/>
    </location>
</feature>
<feature type="compositionally biased region" description="Low complexity" evidence="1">
    <location>
        <begin position="128"/>
        <end position="142"/>
    </location>
</feature>
<dbReference type="AlphaFoldDB" id="A0AAV1ANJ8"/>
<dbReference type="PANTHER" id="PTHR31903">
    <property type="entry name" value="F12F1.11-RELATED"/>
    <property type="match status" value="1"/>
</dbReference>
<dbReference type="PANTHER" id="PTHR31903:SF6">
    <property type="entry name" value="F12F1.11-RELATED"/>
    <property type="match status" value="1"/>
</dbReference>
<proteinExistence type="predicted"/>
<protein>
    <submittedName>
        <fullName evidence="2">Uncharacterized protein</fullName>
    </submittedName>
</protein>
<evidence type="ECO:0000313" key="3">
    <source>
        <dbReference type="Proteomes" id="UP001157006"/>
    </source>
</evidence>
<evidence type="ECO:0000256" key="1">
    <source>
        <dbReference type="SAM" id="MobiDB-lite"/>
    </source>
</evidence>
<organism evidence="2 3">
    <name type="scientific">Vicia faba</name>
    <name type="common">Broad bean</name>
    <name type="synonym">Faba vulgaris</name>
    <dbReference type="NCBI Taxonomy" id="3906"/>
    <lineage>
        <taxon>Eukaryota</taxon>
        <taxon>Viridiplantae</taxon>
        <taxon>Streptophyta</taxon>
        <taxon>Embryophyta</taxon>
        <taxon>Tracheophyta</taxon>
        <taxon>Spermatophyta</taxon>
        <taxon>Magnoliopsida</taxon>
        <taxon>eudicotyledons</taxon>
        <taxon>Gunneridae</taxon>
        <taxon>Pentapetalae</taxon>
        <taxon>rosids</taxon>
        <taxon>fabids</taxon>
        <taxon>Fabales</taxon>
        <taxon>Fabaceae</taxon>
        <taxon>Papilionoideae</taxon>
        <taxon>50 kb inversion clade</taxon>
        <taxon>NPAAA clade</taxon>
        <taxon>Hologalegina</taxon>
        <taxon>IRL clade</taxon>
        <taxon>Fabeae</taxon>
        <taxon>Vicia</taxon>
    </lineage>
</organism>
<accession>A0AAV1ANJ8</accession>
<gene>
    <name evidence="2" type="ORF">VFH_IV242000</name>
</gene>
<sequence length="213" mass="24336">MKKLYRKGAVHPSSPPSTVSEQLSFLPATILTLIVALSPEDKEVLAYLISCSSSSSSFFKNPNRKTKDAVQGEHLPLFHCNCFHCYMSYWIRWNSSPNHQLIHTIIDEFEDFLSQTANKRKQKKNRKASNNNNNNKKNNKSSELNRSELESLEPVTESNTTSGSSDVVDVSEEIDFVDSVEVEDANEEKLGSVRKLMRFISGKVWFRWCVWGR</sequence>
<dbReference type="EMBL" id="OX451739">
    <property type="protein sequence ID" value="CAI8611689.1"/>
    <property type="molecule type" value="Genomic_DNA"/>
</dbReference>
<evidence type="ECO:0000313" key="2">
    <source>
        <dbReference type="EMBL" id="CAI8611689.1"/>
    </source>
</evidence>
<keyword evidence="3" id="KW-1185">Reference proteome</keyword>
<reference evidence="2 3" key="1">
    <citation type="submission" date="2023-01" db="EMBL/GenBank/DDBJ databases">
        <authorList>
            <person name="Kreplak J."/>
        </authorList>
    </citation>
    <scope>NUCLEOTIDE SEQUENCE [LARGE SCALE GENOMIC DNA]</scope>
</reference>
<name>A0AAV1ANJ8_VICFA</name>